<evidence type="ECO:0000259" key="2">
    <source>
        <dbReference type="Pfam" id="PF07127"/>
    </source>
</evidence>
<reference evidence="4" key="4">
    <citation type="journal article" date="2018" name="Nat. Plants">
        <title>Whole-genome landscape of Medicago truncatula symbiotic genes.</title>
        <authorList>
            <person name="Pecrix Y."/>
            <person name="Gamas P."/>
            <person name="Carrere S."/>
        </authorList>
    </citation>
    <scope>NUCLEOTIDE SEQUENCE</scope>
    <source>
        <tissue evidence="4">Leaves</tissue>
    </source>
</reference>
<dbReference type="GO" id="GO:0046872">
    <property type="term" value="F:metal ion binding"/>
    <property type="evidence" value="ECO:0007669"/>
    <property type="project" value="InterPro"/>
</dbReference>
<evidence type="ECO:0000313" key="3">
    <source>
        <dbReference type="EMBL" id="AES66135.1"/>
    </source>
</evidence>
<dbReference type="AlphaFoldDB" id="G7IT42"/>
<reference evidence="5" key="3">
    <citation type="submission" date="2015-04" db="UniProtKB">
        <authorList>
            <consortium name="EnsemblPlants"/>
        </authorList>
    </citation>
    <scope>IDENTIFICATION</scope>
    <source>
        <strain evidence="5">cv. Jemalong A17</strain>
    </source>
</reference>
<evidence type="ECO:0000256" key="1">
    <source>
        <dbReference type="SAM" id="Phobius"/>
    </source>
</evidence>
<keyword evidence="1" id="KW-0812">Transmembrane</keyword>
<proteinExistence type="predicted"/>
<keyword evidence="6" id="KW-1185">Reference proteome</keyword>
<organism evidence="3 6">
    <name type="scientific">Medicago truncatula</name>
    <name type="common">Barrel medic</name>
    <name type="synonym">Medicago tribuloides</name>
    <dbReference type="NCBI Taxonomy" id="3880"/>
    <lineage>
        <taxon>Eukaryota</taxon>
        <taxon>Viridiplantae</taxon>
        <taxon>Streptophyta</taxon>
        <taxon>Embryophyta</taxon>
        <taxon>Tracheophyta</taxon>
        <taxon>Spermatophyta</taxon>
        <taxon>Magnoliopsida</taxon>
        <taxon>eudicotyledons</taxon>
        <taxon>Gunneridae</taxon>
        <taxon>Pentapetalae</taxon>
        <taxon>rosids</taxon>
        <taxon>fabids</taxon>
        <taxon>Fabales</taxon>
        <taxon>Fabaceae</taxon>
        <taxon>Papilionoideae</taxon>
        <taxon>50 kb inversion clade</taxon>
        <taxon>NPAAA clade</taxon>
        <taxon>Hologalegina</taxon>
        <taxon>IRL clade</taxon>
        <taxon>Trifolieae</taxon>
        <taxon>Medicago</taxon>
    </lineage>
</organism>
<dbReference type="EMBL" id="CM001218">
    <property type="protein sequence ID" value="AES66135.1"/>
    <property type="molecule type" value="Genomic_DNA"/>
</dbReference>
<dbReference type="Pfam" id="PF07127">
    <property type="entry name" value="Nodulin_late"/>
    <property type="match status" value="1"/>
</dbReference>
<protein>
    <submittedName>
        <fullName evidence="3">Nodule Cysteine-Rich (NCR) secreted peptide</fullName>
    </submittedName>
    <submittedName>
        <fullName evidence="4">Putative Late nodulin</fullName>
    </submittedName>
</protein>
<evidence type="ECO:0000313" key="5">
    <source>
        <dbReference type="EnsemblPlants" id="AES66135"/>
    </source>
</evidence>
<name>G7IT42_MEDTR</name>
<dbReference type="Proteomes" id="UP000265566">
    <property type="component" value="Chromosome 2"/>
</dbReference>
<feature type="transmembrane region" description="Helical" evidence="1">
    <location>
        <begin position="6"/>
        <end position="22"/>
    </location>
</feature>
<dbReference type="PaxDb" id="3880-AES66135"/>
<reference evidence="3 6" key="2">
    <citation type="journal article" date="2014" name="BMC Genomics">
        <title>An improved genome release (version Mt4.0) for the model legume Medicago truncatula.</title>
        <authorList>
            <person name="Tang H."/>
            <person name="Krishnakumar V."/>
            <person name="Bidwell S."/>
            <person name="Rosen B."/>
            <person name="Chan A."/>
            <person name="Zhou S."/>
            <person name="Gentzbittel L."/>
            <person name="Childs K.L."/>
            <person name="Yandell M."/>
            <person name="Gundlach H."/>
            <person name="Mayer K.F."/>
            <person name="Schwartz D.C."/>
            <person name="Town C.D."/>
        </authorList>
    </citation>
    <scope>GENOME REANNOTATION</scope>
    <source>
        <strain evidence="5 6">cv. Jemalong A17</strain>
    </source>
</reference>
<sequence>MAEIHNFISIMIFCLLIFIIGIKGEFYCLSIKDCPQNLCVGSPLPLQCLKFICRCESI</sequence>
<feature type="domain" description="Late nodulin" evidence="2">
    <location>
        <begin position="1"/>
        <end position="54"/>
    </location>
</feature>
<reference evidence="3 6" key="1">
    <citation type="journal article" date="2011" name="Nature">
        <title>The Medicago genome provides insight into the evolution of rhizobial symbioses.</title>
        <authorList>
            <person name="Young N.D."/>
            <person name="Debelle F."/>
            <person name="Oldroyd G.E."/>
            <person name="Geurts R."/>
            <person name="Cannon S.B."/>
            <person name="Udvardi M.K."/>
            <person name="Benedito V.A."/>
            <person name="Mayer K.F."/>
            <person name="Gouzy J."/>
            <person name="Schoof H."/>
            <person name="Van de Peer Y."/>
            <person name="Proost S."/>
            <person name="Cook D.R."/>
            <person name="Meyers B.C."/>
            <person name="Spannagl M."/>
            <person name="Cheung F."/>
            <person name="De Mita S."/>
            <person name="Krishnakumar V."/>
            <person name="Gundlach H."/>
            <person name="Zhou S."/>
            <person name="Mudge J."/>
            <person name="Bharti A.K."/>
            <person name="Murray J.D."/>
            <person name="Naoumkina M.A."/>
            <person name="Rosen B."/>
            <person name="Silverstein K.A."/>
            <person name="Tang H."/>
            <person name="Rombauts S."/>
            <person name="Zhao P.X."/>
            <person name="Zhou P."/>
            <person name="Barbe V."/>
            <person name="Bardou P."/>
            <person name="Bechner M."/>
            <person name="Bellec A."/>
            <person name="Berger A."/>
            <person name="Berges H."/>
            <person name="Bidwell S."/>
            <person name="Bisseling T."/>
            <person name="Choisne N."/>
            <person name="Couloux A."/>
            <person name="Denny R."/>
            <person name="Deshpande S."/>
            <person name="Dai X."/>
            <person name="Doyle J.J."/>
            <person name="Dudez A.M."/>
            <person name="Farmer A.D."/>
            <person name="Fouteau S."/>
            <person name="Franken C."/>
            <person name="Gibelin C."/>
            <person name="Gish J."/>
            <person name="Goldstein S."/>
            <person name="Gonzalez A.J."/>
            <person name="Green P.J."/>
            <person name="Hallab A."/>
            <person name="Hartog M."/>
            <person name="Hua A."/>
            <person name="Humphray S.J."/>
            <person name="Jeong D.H."/>
            <person name="Jing Y."/>
            <person name="Jocker A."/>
            <person name="Kenton S.M."/>
            <person name="Kim D.J."/>
            <person name="Klee K."/>
            <person name="Lai H."/>
            <person name="Lang C."/>
            <person name="Lin S."/>
            <person name="Macmil S.L."/>
            <person name="Magdelenat G."/>
            <person name="Matthews L."/>
            <person name="McCorrison J."/>
            <person name="Monaghan E.L."/>
            <person name="Mun J.H."/>
            <person name="Najar F.Z."/>
            <person name="Nicholson C."/>
            <person name="Noirot C."/>
            <person name="O'Bleness M."/>
            <person name="Paule C.R."/>
            <person name="Poulain J."/>
            <person name="Prion F."/>
            <person name="Qin B."/>
            <person name="Qu C."/>
            <person name="Retzel E.F."/>
            <person name="Riddle C."/>
            <person name="Sallet E."/>
            <person name="Samain S."/>
            <person name="Samson N."/>
            <person name="Sanders I."/>
            <person name="Saurat O."/>
            <person name="Scarpelli C."/>
            <person name="Schiex T."/>
            <person name="Segurens B."/>
            <person name="Severin A.J."/>
            <person name="Sherrier D.J."/>
            <person name="Shi R."/>
            <person name="Sims S."/>
            <person name="Singer S.R."/>
            <person name="Sinharoy S."/>
            <person name="Sterck L."/>
            <person name="Viollet A."/>
            <person name="Wang B.B."/>
            <person name="Wang K."/>
            <person name="Wang M."/>
            <person name="Wang X."/>
            <person name="Warfsmann J."/>
            <person name="Weissenbach J."/>
            <person name="White D.D."/>
            <person name="White J.D."/>
            <person name="Wiley G.B."/>
            <person name="Wincker P."/>
            <person name="Xing Y."/>
            <person name="Yang L."/>
            <person name="Yao Z."/>
            <person name="Ying F."/>
            <person name="Zhai J."/>
            <person name="Zhou L."/>
            <person name="Zuber A."/>
            <person name="Denarie J."/>
            <person name="Dixon R.A."/>
            <person name="May G.D."/>
            <person name="Schwartz D.C."/>
            <person name="Rogers J."/>
            <person name="Quetier F."/>
            <person name="Town C.D."/>
            <person name="Roe B.A."/>
        </authorList>
    </citation>
    <scope>NUCLEOTIDE SEQUENCE [LARGE SCALE GENOMIC DNA]</scope>
    <source>
        <strain evidence="3">A17</strain>
        <strain evidence="5 6">cv. Jemalong A17</strain>
    </source>
</reference>
<dbReference type="Proteomes" id="UP000002051">
    <property type="component" value="Chromosome 2"/>
</dbReference>
<accession>G7IT42</accession>
<dbReference type="EnsemblPlants" id="AES66135">
    <property type="protein sequence ID" value="AES66135"/>
    <property type="gene ID" value="MTR_2g062900"/>
</dbReference>
<evidence type="ECO:0000313" key="6">
    <source>
        <dbReference type="Proteomes" id="UP000002051"/>
    </source>
</evidence>
<evidence type="ECO:0000313" key="4">
    <source>
        <dbReference type="EMBL" id="RHN74360.1"/>
    </source>
</evidence>
<dbReference type="InterPro" id="IPR009810">
    <property type="entry name" value="Nodulin_late_dom"/>
</dbReference>
<gene>
    <name evidence="3" type="ordered locus">MTR_2g062900</name>
    <name evidence="4" type="ORF">MtrunA17_Chr2g0309451</name>
</gene>
<keyword evidence="1" id="KW-1133">Transmembrane helix</keyword>
<dbReference type="Gramene" id="rna10407">
    <property type="protein sequence ID" value="RHN74360.1"/>
    <property type="gene ID" value="gene10407"/>
</dbReference>
<dbReference type="EMBL" id="PSQE01000002">
    <property type="protein sequence ID" value="RHN74360.1"/>
    <property type="molecule type" value="Genomic_DNA"/>
</dbReference>
<dbReference type="HOGENOM" id="CLU_181053_0_5_1"/>
<keyword evidence="1" id="KW-0472">Membrane</keyword>